<dbReference type="EMBL" id="DTFV01000090">
    <property type="protein sequence ID" value="HGI30883.1"/>
    <property type="molecule type" value="Genomic_DNA"/>
</dbReference>
<dbReference type="PANTHER" id="PTHR46847">
    <property type="entry name" value="D-ALLOSE-BINDING PERIPLASMIC PROTEIN-RELATED"/>
    <property type="match status" value="1"/>
</dbReference>
<dbReference type="GO" id="GO:0030246">
    <property type="term" value="F:carbohydrate binding"/>
    <property type="evidence" value="ECO:0007669"/>
    <property type="project" value="UniProtKB-ARBA"/>
</dbReference>
<dbReference type="Gene3D" id="3.40.50.2300">
    <property type="match status" value="2"/>
</dbReference>
<dbReference type="Pfam" id="PF13407">
    <property type="entry name" value="Peripla_BP_4"/>
    <property type="match status" value="1"/>
</dbReference>
<comment type="similarity">
    <text evidence="2">Belongs to the bacterial solute-binding protein 2 family.</text>
</comment>
<evidence type="ECO:0000313" key="5">
    <source>
        <dbReference type="EMBL" id="HGI30883.1"/>
    </source>
</evidence>
<dbReference type="CDD" id="cd01536">
    <property type="entry name" value="PBP1_ABC_sugar_binding-like"/>
    <property type="match status" value="1"/>
</dbReference>
<organism evidence="5">
    <name type="scientific">Candidatus Caldatribacterium californiense</name>
    <dbReference type="NCBI Taxonomy" id="1454726"/>
    <lineage>
        <taxon>Bacteria</taxon>
        <taxon>Pseudomonadati</taxon>
        <taxon>Atribacterota</taxon>
        <taxon>Atribacteria</taxon>
        <taxon>Atribacterales</taxon>
        <taxon>Candidatus Caldatribacteriaceae</taxon>
        <taxon>Candidatus Caldatribacterium</taxon>
    </lineage>
</organism>
<dbReference type="GO" id="GO:0030313">
    <property type="term" value="C:cell envelope"/>
    <property type="evidence" value="ECO:0007669"/>
    <property type="project" value="UniProtKB-SubCell"/>
</dbReference>
<keyword evidence="3" id="KW-0732">Signal</keyword>
<dbReference type="AlphaFoldDB" id="A0A7V4DDY7"/>
<dbReference type="InterPro" id="IPR028082">
    <property type="entry name" value="Peripla_BP_I"/>
</dbReference>
<evidence type="ECO:0000256" key="1">
    <source>
        <dbReference type="ARBA" id="ARBA00004196"/>
    </source>
</evidence>
<reference evidence="5" key="1">
    <citation type="journal article" date="2020" name="mSystems">
        <title>Genome- and Community-Level Interaction Insights into Carbon Utilization and Element Cycling Functions of Hydrothermarchaeota in Hydrothermal Sediment.</title>
        <authorList>
            <person name="Zhou Z."/>
            <person name="Liu Y."/>
            <person name="Xu W."/>
            <person name="Pan J."/>
            <person name="Luo Z.H."/>
            <person name="Li M."/>
        </authorList>
    </citation>
    <scope>NUCLEOTIDE SEQUENCE [LARGE SCALE GENOMIC DNA]</scope>
    <source>
        <strain evidence="5">SpSt-747</strain>
    </source>
</reference>
<comment type="caution">
    <text evidence="5">The sequence shown here is derived from an EMBL/GenBank/DDBJ whole genome shotgun (WGS) entry which is preliminary data.</text>
</comment>
<accession>A0A7V4DDY7</accession>
<name>A0A7V4DDY7_9BACT</name>
<dbReference type="InterPro" id="IPR025997">
    <property type="entry name" value="SBP_2_dom"/>
</dbReference>
<evidence type="ECO:0000256" key="2">
    <source>
        <dbReference type="ARBA" id="ARBA00007639"/>
    </source>
</evidence>
<evidence type="ECO:0000256" key="3">
    <source>
        <dbReference type="ARBA" id="ARBA00022729"/>
    </source>
</evidence>
<proteinExistence type="inferred from homology"/>
<evidence type="ECO:0000259" key="4">
    <source>
        <dbReference type="Pfam" id="PF13407"/>
    </source>
</evidence>
<dbReference type="PANTHER" id="PTHR46847:SF1">
    <property type="entry name" value="D-ALLOSE-BINDING PERIPLASMIC PROTEIN-RELATED"/>
    <property type="match status" value="1"/>
</dbReference>
<feature type="domain" description="Periplasmic binding protein" evidence="4">
    <location>
        <begin position="37"/>
        <end position="285"/>
    </location>
</feature>
<sequence length="335" mass="36556">MRKRNVWSVGVMVLCMVVLFLGGAFAEDQLEIAFIRATGEPYYQYGSRAAEIAAKKLGVKMIVYTSNLDPAQELANVQDAISRGVDGILIYAVSLSSERAAVDAANKAGVPIFFQYGYHPDLLPKSAGFMQIDLKGFARPLGEWMAENIPSGKIAIIEGTLGRGDAEAYTEGFLEGLAKNPNLQVVAKVSAEWNRQKAYEAATNIITAHPDIVGMFVQNEDMAVGVVNALERLGKLEQVKIVSQNGAPYGLDLIREGKLQLTNANPPSIASVMALRILLGVIKGEIEPGHFYWAPTQLISKENLNVAYRWDASEEEIEEWLKLPLPEPVIPPPSS</sequence>
<protein>
    <submittedName>
        <fullName evidence="5">Sugar ABC transporter substrate-binding protein</fullName>
    </submittedName>
</protein>
<comment type="subcellular location">
    <subcellularLocation>
        <location evidence="1">Cell envelope</location>
    </subcellularLocation>
</comment>
<gene>
    <name evidence="5" type="ORF">ENV30_06210</name>
</gene>
<dbReference type="SUPFAM" id="SSF53822">
    <property type="entry name" value="Periplasmic binding protein-like I"/>
    <property type="match status" value="1"/>
</dbReference>